<reference evidence="2 3" key="1">
    <citation type="submission" date="2018-06" db="EMBL/GenBank/DDBJ databases">
        <title>The complete genome sequence of a nosiheptide producer Streptomyces actuosus ATCC 25421: deducing the ability of producing a new class III lantibiotics.</title>
        <authorList>
            <person name="Liu W."/>
            <person name="Sun F."/>
            <person name="Hu Y."/>
        </authorList>
    </citation>
    <scope>NUCLEOTIDE SEQUENCE [LARGE SCALE GENOMIC DNA]</scope>
    <source>
        <strain evidence="2 3">ATCC 25421</strain>
    </source>
</reference>
<dbReference type="Gene3D" id="1.10.3300.10">
    <property type="entry name" value="Jann2411-like domain"/>
    <property type="match status" value="1"/>
</dbReference>
<name>A0A2U9NUZ5_STRAS</name>
<evidence type="ECO:0000259" key="1">
    <source>
        <dbReference type="Pfam" id="PF11706"/>
    </source>
</evidence>
<dbReference type="AlphaFoldDB" id="A0A2U9NUZ5"/>
<dbReference type="InterPro" id="IPR010852">
    <property type="entry name" value="ABATE"/>
</dbReference>
<dbReference type="RefSeq" id="WP_110625914.1">
    <property type="nucleotide sequence ID" value="NZ_CP029788.1"/>
</dbReference>
<dbReference type="PANTHER" id="PTHR35525">
    <property type="entry name" value="BLL6575 PROTEIN"/>
    <property type="match status" value="1"/>
</dbReference>
<evidence type="ECO:0000313" key="2">
    <source>
        <dbReference type="EMBL" id="AWT40978.1"/>
    </source>
</evidence>
<dbReference type="EMBL" id="CP029788">
    <property type="protein sequence ID" value="AWT40978.1"/>
    <property type="molecule type" value="Genomic_DNA"/>
</dbReference>
<dbReference type="SUPFAM" id="SSF160904">
    <property type="entry name" value="Jann2411-like"/>
    <property type="match status" value="1"/>
</dbReference>
<accession>A0A2U9NUZ5</accession>
<dbReference type="KEGG" id="sact:DMT42_00560"/>
<dbReference type="Pfam" id="PF11706">
    <property type="entry name" value="zf-CGNR"/>
    <property type="match status" value="1"/>
</dbReference>
<organism evidence="2 3">
    <name type="scientific">Streptomyces actuosus</name>
    <dbReference type="NCBI Taxonomy" id="1885"/>
    <lineage>
        <taxon>Bacteria</taxon>
        <taxon>Bacillati</taxon>
        <taxon>Actinomycetota</taxon>
        <taxon>Actinomycetes</taxon>
        <taxon>Kitasatosporales</taxon>
        <taxon>Streptomycetaceae</taxon>
        <taxon>Streptomyces</taxon>
    </lineage>
</organism>
<feature type="domain" description="Zinc finger CGNR" evidence="1">
    <location>
        <begin position="135"/>
        <end position="176"/>
    </location>
</feature>
<dbReference type="Proteomes" id="UP000247634">
    <property type="component" value="Chromosome"/>
</dbReference>
<protein>
    <recommendedName>
        <fullName evidence="1">Zinc finger CGNR domain-containing protein</fullName>
    </recommendedName>
</protein>
<dbReference type="Pfam" id="PF07336">
    <property type="entry name" value="ABATE"/>
    <property type="match status" value="1"/>
</dbReference>
<dbReference type="PANTHER" id="PTHR35525:SF3">
    <property type="entry name" value="BLL6575 PROTEIN"/>
    <property type="match status" value="1"/>
</dbReference>
<proteinExistence type="predicted"/>
<dbReference type="OrthoDB" id="123307at2"/>
<evidence type="ECO:0000313" key="3">
    <source>
        <dbReference type="Proteomes" id="UP000247634"/>
    </source>
</evidence>
<sequence>MSFAFVSDHLALDFAATMAWRTTRRTELLAEPHDFVRWAVEAGVVDELDAVARADLAEARALREAIYRLALSAVEGGPSDGEDIALVRQAAAHSPVRLALQAVGRVERRGGVREVLATLGTSASDLLGGPERLLIRQCTAEPCTRLFLDRSRAGTRRWCSKRSCGSRINSAAYRRRTREDLPT</sequence>
<gene>
    <name evidence="2" type="ORF">DMT42_00560</name>
</gene>
<dbReference type="InterPro" id="IPR021005">
    <property type="entry name" value="Znf_CGNR"/>
</dbReference>
<dbReference type="InterPro" id="IPR023286">
    <property type="entry name" value="ABATE_dom_sf"/>
</dbReference>
<keyword evidence="3" id="KW-1185">Reference proteome</keyword>